<protein>
    <recommendedName>
        <fullName evidence="2">Tail sheath protein C-terminal domain-containing protein</fullName>
    </recommendedName>
</protein>
<feature type="domain" description="Tail sheath protein C-terminal" evidence="2">
    <location>
        <begin position="390"/>
        <end position="494"/>
    </location>
</feature>
<keyword evidence="4" id="KW-1185">Reference proteome</keyword>
<evidence type="ECO:0000256" key="1">
    <source>
        <dbReference type="ARBA" id="ARBA00008005"/>
    </source>
</evidence>
<reference evidence="4" key="1">
    <citation type="submission" date="2016-12" db="EMBL/GenBank/DDBJ databases">
        <authorList>
            <person name="Varghese N."/>
            <person name="Submissions S."/>
        </authorList>
    </citation>
    <scope>NUCLEOTIDE SEQUENCE [LARGE SCALE GENOMIC DNA]</scope>
    <source>
        <strain evidence="4">DSM 25035</strain>
    </source>
</reference>
<dbReference type="STRING" id="1073327.SAMN04488108_1786"/>
<proteinExistence type="inferred from homology"/>
<dbReference type="InterPro" id="IPR020287">
    <property type="entry name" value="Tail_sheath_C"/>
</dbReference>
<dbReference type="RefSeq" id="WP_073571424.1">
    <property type="nucleotide sequence ID" value="NZ_FRXN01000002.1"/>
</dbReference>
<evidence type="ECO:0000313" key="4">
    <source>
        <dbReference type="Proteomes" id="UP000184609"/>
    </source>
</evidence>
<dbReference type="AlphaFoldDB" id="A0A1M7ZAS0"/>
<organism evidence="3 4">
    <name type="scientific">Algoriphagus zhangzhouensis</name>
    <dbReference type="NCBI Taxonomy" id="1073327"/>
    <lineage>
        <taxon>Bacteria</taxon>
        <taxon>Pseudomonadati</taxon>
        <taxon>Bacteroidota</taxon>
        <taxon>Cytophagia</taxon>
        <taxon>Cytophagales</taxon>
        <taxon>Cyclobacteriaceae</taxon>
        <taxon>Algoriphagus</taxon>
    </lineage>
</organism>
<sequence>MSEIKKPGVYIEEQNTFPNSVIEVASAIPAFVGYTEKASYEEKSLINKPIKISSLNDFQACFGGPPLPQFSIEKVAVQSSSDLVSHGQFYQIKQSDNRYLLYSSILLFFQNGGGSCYIVSVGDYKSPIGANSFFSGIKTLENEQEPTLLLIPEAILLPDSDTCATVQKEMLRHCGEVMKNRVAILDLFDGYKSQNDLIGNPVESFRKNIGTDNLSYGAAYYPWLNTSIVEKSDLGIANISSAETLQEILKNELIQKGIKDDDPKYKLVYDDIDKITESNLSDSDQTRLNQTFFQIGQAFRSIIQSIQQQLNLLPPSPALAGIYTLADNFEGVWKAPANMSLASVISLPVAIRDEEQGDLNSPLDGKAINAIRSFIGQGVLVWGARTLDSNSQDWRYINVRRTIIVLEQSIKLACRAYVFASNDTQTWTSVKSMISNFLTNFWKSGGLAGPSPNDAFQVSVGLGETMTAQDILEGLMKVVVKVAILRPAEFMIISIDQQMQRA</sequence>
<evidence type="ECO:0000313" key="3">
    <source>
        <dbReference type="EMBL" id="SHO62017.1"/>
    </source>
</evidence>
<dbReference type="OrthoDB" id="9767864at2"/>
<comment type="similarity">
    <text evidence="1">Belongs to the myoviridae tail sheath protein family.</text>
</comment>
<dbReference type="InterPro" id="IPR052042">
    <property type="entry name" value="Tail_sheath_structural"/>
</dbReference>
<evidence type="ECO:0000259" key="2">
    <source>
        <dbReference type="Pfam" id="PF17482"/>
    </source>
</evidence>
<dbReference type="Pfam" id="PF17482">
    <property type="entry name" value="Phage_sheath_1C"/>
    <property type="match status" value="1"/>
</dbReference>
<name>A0A1M7ZAS0_9BACT</name>
<dbReference type="Proteomes" id="UP000184609">
    <property type="component" value="Unassembled WGS sequence"/>
</dbReference>
<dbReference type="EMBL" id="FRXN01000002">
    <property type="protein sequence ID" value="SHO62017.1"/>
    <property type="molecule type" value="Genomic_DNA"/>
</dbReference>
<dbReference type="PANTHER" id="PTHR35861:SF1">
    <property type="entry name" value="PHAGE TAIL SHEATH PROTEIN"/>
    <property type="match status" value="1"/>
</dbReference>
<dbReference type="Gene3D" id="3.40.50.11780">
    <property type="match status" value="1"/>
</dbReference>
<dbReference type="PANTHER" id="PTHR35861">
    <property type="match status" value="1"/>
</dbReference>
<accession>A0A1M7ZAS0</accession>
<gene>
    <name evidence="3" type="ORF">SAMN04488108_1786</name>
</gene>